<dbReference type="SMART" id="SM00530">
    <property type="entry name" value="HTH_XRE"/>
    <property type="match status" value="1"/>
</dbReference>
<keyword evidence="4" id="KW-1185">Reference proteome</keyword>
<dbReference type="EMBL" id="JBHSCN010000018">
    <property type="protein sequence ID" value="MFC4245038.1"/>
    <property type="molecule type" value="Genomic_DNA"/>
</dbReference>
<dbReference type="Pfam" id="PF13560">
    <property type="entry name" value="HTH_31"/>
    <property type="match status" value="1"/>
</dbReference>
<organism evidence="3 4">
    <name type="scientific">Gryllotalpicola reticulitermitis</name>
    <dbReference type="NCBI Taxonomy" id="1184153"/>
    <lineage>
        <taxon>Bacteria</taxon>
        <taxon>Bacillati</taxon>
        <taxon>Actinomycetota</taxon>
        <taxon>Actinomycetes</taxon>
        <taxon>Micrococcales</taxon>
        <taxon>Microbacteriaceae</taxon>
        <taxon>Gryllotalpicola</taxon>
    </lineage>
</organism>
<dbReference type="RefSeq" id="WP_390231663.1">
    <property type="nucleotide sequence ID" value="NZ_JBHSCN010000018.1"/>
</dbReference>
<name>A0ABV8QBJ3_9MICO</name>
<gene>
    <name evidence="3" type="ORF">ACFOYW_16850</name>
</gene>
<dbReference type="InterPro" id="IPR001387">
    <property type="entry name" value="Cro/C1-type_HTH"/>
</dbReference>
<protein>
    <submittedName>
        <fullName evidence="3">Helix-turn-helix domain-containing protein</fullName>
    </submittedName>
</protein>
<evidence type="ECO:0000313" key="3">
    <source>
        <dbReference type="EMBL" id="MFC4245038.1"/>
    </source>
</evidence>
<dbReference type="Gene3D" id="1.10.260.40">
    <property type="entry name" value="lambda repressor-like DNA-binding domains"/>
    <property type="match status" value="1"/>
</dbReference>
<evidence type="ECO:0000313" key="4">
    <source>
        <dbReference type="Proteomes" id="UP001595900"/>
    </source>
</evidence>
<dbReference type="SUPFAM" id="SSF47413">
    <property type="entry name" value="lambda repressor-like DNA-binding domains"/>
    <property type="match status" value="1"/>
</dbReference>
<proteinExistence type="predicted"/>
<evidence type="ECO:0000259" key="2">
    <source>
        <dbReference type="PROSITE" id="PS50943"/>
    </source>
</evidence>
<feature type="domain" description="HTH cro/C1-type" evidence="2">
    <location>
        <begin position="7"/>
        <end position="67"/>
    </location>
</feature>
<accession>A0ABV8QBJ3</accession>
<dbReference type="InterPro" id="IPR010982">
    <property type="entry name" value="Lambda_DNA-bd_dom_sf"/>
</dbReference>
<dbReference type="PROSITE" id="PS50943">
    <property type="entry name" value="HTH_CROC1"/>
    <property type="match status" value="1"/>
</dbReference>
<reference evidence="4" key="1">
    <citation type="journal article" date="2019" name="Int. J. Syst. Evol. Microbiol.">
        <title>The Global Catalogue of Microorganisms (GCM) 10K type strain sequencing project: providing services to taxonomists for standard genome sequencing and annotation.</title>
        <authorList>
            <consortium name="The Broad Institute Genomics Platform"/>
            <consortium name="The Broad Institute Genome Sequencing Center for Infectious Disease"/>
            <person name="Wu L."/>
            <person name="Ma J."/>
        </authorList>
    </citation>
    <scope>NUCLEOTIDE SEQUENCE [LARGE SCALE GENOMIC DNA]</scope>
    <source>
        <strain evidence="4">CGMCC 1.10363</strain>
    </source>
</reference>
<keyword evidence="1" id="KW-0175">Coiled coil</keyword>
<comment type="caution">
    <text evidence="3">The sequence shown here is derived from an EMBL/GenBank/DDBJ whole genome shotgun (WGS) entry which is preliminary data.</text>
</comment>
<feature type="coiled-coil region" evidence="1">
    <location>
        <begin position="79"/>
        <end position="134"/>
    </location>
</feature>
<dbReference type="Proteomes" id="UP001595900">
    <property type="component" value="Unassembled WGS sequence"/>
</dbReference>
<sequence>MIVGHNIRRIREEQGLSQAALSERTREGGLESFYPTTIARIEAGVRALRVAELPSVAQALDVNPEALLESRVSSNARRLADIQAQLQETAVRIRVARQELDNLAVIARGKNQEIAEWENRAAALRRESESLMAAGVDLTEHISLVRAEPEEETADHKR</sequence>
<dbReference type="CDD" id="cd00093">
    <property type="entry name" value="HTH_XRE"/>
    <property type="match status" value="1"/>
</dbReference>
<evidence type="ECO:0000256" key="1">
    <source>
        <dbReference type="SAM" id="Coils"/>
    </source>
</evidence>